<evidence type="ECO:0000259" key="2">
    <source>
        <dbReference type="SMART" id="SM00646"/>
    </source>
</evidence>
<feature type="domain" description="MurNAc-LAA" evidence="2">
    <location>
        <begin position="2"/>
        <end position="82"/>
    </location>
</feature>
<dbReference type="PANTHER" id="PTHR30404:SF0">
    <property type="entry name" value="N-ACETYLMURAMOYL-L-ALANINE AMIDASE AMIC"/>
    <property type="match status" value="1"/>
</dbReference>
<dbReference type="GO" id="GO:0030288">
    <property type="term" value="C:outer membrane-bounded periplasmic space"/>
    <property type="evidence" value="ECO:0007669"/>
    <property type="project" value="TreeGrafter"/>
</dbReference>
<dbReference type="EMBL" id="QWKZ01000075">
    <property type="protein sequence ID" value="RIH83696.1"/>
    <property type="molecule type" value="Genomic_DNA"/>
</dbReference>
<keyword evidence="4" id="KW-1185">Reference proteome</keyword>
<dbReference type="GO" id="GO:0009253">
    <property type="term" value="P:peptidoglycan catabolic process"/>
    <property type="evidence" value="ECO:0007669"/>
    <property type="project" value="InterPro"/>
</dbReference>
<dbReference type="SMART" id="SM00646">
    <property type="entry name" value="Ami_3"/>
    <property type="match status" value="1"/>
</dbReference>
<comment type="caution">
    <text evidence="3">The sequence shown here is derived from an EMBL/GenBank/DDBJ whole genome shotgun (WGS) entry which is preliminary data.</text>
</comment>
<accession>A0A399EJ40</accession>
<dbReference type="AlphaFoldDB" id="A0A399EJ40"/>
<organism evidence="3 4">
    <name type="scientific">Meiothermus luteus</name>
    <dbReference type="NCBI Taxonomy" id="2026184"/>
    <lineage>
        <taxon>Bacteria</taxon>
        <taxon>Thermotogati</taxon>
        <taxon>Deinococcota</taxon>
        <taxon>Deinococci</taxon>
        <taxon>Thermales</taxon>
        <taxon>Thermaceae</taxon>
        <taxon>Meiothermus</taxon>
    </lineage>
</organism>
<keyword evidence="1 3" id="KW-0378">Hydrolase</keyword>
<dbReference type="CDD" id="cd02696">
    <property type="entry name" value="MurNAc-LAA"/>
    <property type="match status" value="1"/>
</dbReference>
<reference evidence="3 4" key="1">
    <citation type="submission" date="2018-08" db="EMBL/GenBank/DDBJ databases">
        <title>Meiothermus luteus KCTC 52599 genome sequencing project.</title>
        <authorList>
            <person name="Da Costa M.S."/>
            <person name="Albuquerque L."/>
            <person name="Raposo P."/>
            <person name="Froufe H.J.C."/>
            <person name="Barroso C.S."/>
            <person name="Egas C."/>
        </authorList>
    </citation>
    <scope>NUCLEOTIDE SEQUENCE [LARGE SCALE GENOMIC DNA]</scope>
    <source>
        <strain evidence="3 4">KCTC 52599</strain>
    </source>
</reference>
<dbReference type="EC" id="3.5.1.28" evidence="3"/>
<dbReference type="InterPro" id="IPR002508">
    <property type="entry name" value="MurNAc-LAA_cat"/>
</dbReference>
<evidence type="ECO:0000313" key="3">
    <source>
        <dbReference type="EMBL" id="RIH83696.1"/>
    </source>
</evidence>
<dbReference type="InterPro" id="IPR050695">
    <property type="entry name" value="N-acetylmuramoyl_amidase_3"/>
</dbReference>
<name>A0A399EJ40_9DEIN</name>
<gene>
    <name evidence="3" type="primary">lytC</name>
    <name evidence="3" type="ORF">Mlute_02126</name>
</gene>
<protein>
    <submittedName>
        <fullName evidence="3">N-acetylmuramoyl-L-alanine amidase LytC</fullName>
        <ecNumber evidence="3">3.5.1.28</ecNumber>
    </submittedName>
</protein>
<dbReference type="GO" id="GO:0008745">
    <property type="term" value="F:N-acetylmuramoyl-L-alanine amidase activity"/>
    <property type="evidence" value="ECO:0007669"/>
    <property type="project" value="UniProtKB-EC"/>
</dbReference>
<evidence type="ECO:0000256" key="1">
    <source>
        <dbReference type="ARBA" id="ARBA00022801"/>
    </source>
</evidence>
<sequence length="95" mass="10626">MDSPRRQELSRNLASRVLAHMLGTTAALNRGVRSADFYVLRYTTVPAVLVEVGYLSHPLEGLNLLDPHYLDRLAYGLAQGVLAYLENDHPLEPRP</sequence>
<dbReference type="SUPFAM" id="SSF53187">
    <property type="entry name" value="Zn-dependent exopeptidases"/>
    <property type="match status" value="1"/>
</dbReference>
<dbReference type="Gene3D" id="3.40.630.40">
    <property type="entry name" value="Zn-dependent exopeptidases"/>
    <property type="match status" value="1"/>
</dbReference>
<evidence type="ECO:0000313" key="4">
    <source>
        <dbReference type="Proteomes" id="UP000265800"/>
    </source>
</evidence>
<dbReference type="PANTHER" id="PTHR30404">
    <property type="entry name" value="N-ACETYLMURAMOYL-L-ALANINE AMIDASE"/>
    <property type="match status" value="1"/>
</dbReference>
<dbReference type="Pfam" id="PF01520">
    <property type="entry name" value="Amidase_3"/>
    <property type="match status" value="1"/>
</dbReference>
<proteinExistence type="predicted"/>
<dbReference type="Proteomes" id="UP000265800">
    <property type="component" value="Unassembled WGS sequence"/>
</dbReference>